<dbReference type="EMBL" id="QJNS01000255">
    <property type="protein sequence ID" value="RYO81290.1"/>
    <property type="molecule type" value="Genomic_DNA"/>
</dbReference>
<feature type="region of interest" description="Disordered" evidence="1">
    <location>
        <begin position="1"/>
        <end position="26"/>
    </location>
</feature>
<evidence type="ECO:0000313" key="2">
    <source>
        <dbReference type="EMBL" id="RYO81290.1"/>
    </source>
</evidence>
<proteinExistence type="predicted"/>
<evidence type="ECO:0000256" key="1">
    <source>
        <dbReference type="SAM" id="MobiDB-lite"/>
    </source>
</evidence>
<keyword evidence="3" id="KW-1185">Reference proteome</keyword>
<name>A0ABY0GZT7_9PEZI</name>
<accession>A0ABY0GZT7</accession>
<dbReference type="Proteomes" id="UP000294003">
    <property type="component" value="Unassembled WGS sequence"/>
</dbReference>
<comment type="caution">
    <text evidence="2">The sequence shown here is derived from an EMBL/GenBank/DDBJ whole genome shotgun (WGS) entry which is preliminary data.</text>
</comment>
<gene>
    <name evidence="2" type="ORF">DL762_007199</name>
</gene>
<evidence type="ECO:0000313" key="3">
    <source>
        <dbReference type="Proteomes" id="UP000294003"/>
    </source>
</evidence>
<protein>
    <submittedName>
        <fullName evidence="2">Uncharacterized protein</fullName>
    </submittedName>
</protein>
<reference evidence="2 3" key="1">
    <citation type="submission" date="2018-06" db="EMBL/GenBank/DDBJ databases">
        <title>Complete Genomes of Monosporascus.</title>
        <authorList>
            <person name="Robinson A.J."/>
            <person name="Natvig D.O."/>
        </authorList>
    </citation>
    <scope>NUCLEOTIDE SEQUENCE [LARGE SCALE GENOMIC DNA]</scope>
    <source>
        <strain evidence="2 3">CBS 609.92</strain>
    </source>
</reference>
<organism evidence="2 3">
    <name type="scientific">Monosporascus cannonballus</name>
    <dbReference type="NCBI Taxonomy" id="155416"/>
    <lineage>
        <taxon>Eukaryota</taxon>
        <taxon>Fungi</taxon>
        <taxon>Dikarya</taxon>
        <taxon>Ascomycota</taxon>
        <taxon>Pezizomycotina</taxon>
        <taxon>Sordariomycetes</taxon>
        <taxon>Xylariomycetidae</taxon>
        <taxon>Xylariales</taxon>
        <taxon>Xylariales incertae sedis</taxon>
        <taxon>Monosporascus</taxon>
    </lineage>
</organism>
<sequence>MGKKKTNGQATQAGNGPIAGPSLHPRNDTKKLVFRLTPIIQDRLLRNFDVESYTQPSQKAINKIIYILFHPYLAAAASRPLSQFDVYRLVQENHAETLSHIWSETSVGEASFWVGRGADTIRVESPAVKAVRAMPVVTVAYHVWTLWTLGAFSVRSAHQTFIGALTDAKLPKAFQMSLSRKAVLNRICFDTFRSFTEWIPGGLQSKEDIAKIVQQNFEALKDSMHALFASLDAEYKGRSTGAAGWNDQNMIAKLHVLWEDGVFTSGVSRQRPLAPPLNYRRKAVTRIILKSAQRESRELKQRNIYLAIRPFIEPHLDEVLTVAKISQLVLQCLETPTFLESISWEEATLAVTRLWKAKVFHDPAIRRRILGIGGQQMASRRGKEGYFTGVCKEAEGPIEVDVIETVGNAIQLCRVLKDEKRRVSLEKAENEIQAVSSSLDIHAAEVKQRASEQLEAFNNSARKGIPTYFQSPSFRQVKERAILDEAQRDFEKFRDTCDMKLLGVLKQLLDSSHEAYLIS</sequence>